<evidence type="ECO:0000256" key="2">
    <source>
        <dbReference type="ARBA" id="ARBA00013147"/>
    </source>
</evidence>
<keyword evidence="6" id="KW-0456">Lyase</keyword>
<evidence type="ECO:0000256" key="3">
    <source>
        <dbReference type="ARBA" id="ARBA00022605"/>
    </source>
</evidence>
<sequence length="425" mass="46480">MPHEDTLRVAYLGPEASFSHQAAIELFSPEGTNPEEPNSQPEITLQPLPSFTSIFSSVQRTSSSFSTESAPGQPDSQPYDYAVIPIENSTNGSVVQVFDLLGQCGLDDDKNNTDSSTTAQYPDLQVCAEYYLPVHHCLFVHPSQTVDASSSSWSPLPERSPARQYPPISTLYTHPQVWGQCGRFLSKHFPAGVVERIDLGSTSAAASLVAREGAAPSTVSGADTEPPALGATIAAISSRLAGQKHNLTCLAENIEDSPGDNTTRFLVLRNARLRPRHPAFHSALVSRLQLTTTNNHDVENRTTKAHVRHKSLITFTIPHTKPGALADALAVFKTHGFNLTSIDTRPSRRRNWHYVFFVECEEADTEEDNAQGQREAIALDHGGGHDTNDLDANLKSILHGLATYTESLRYLGRFVDQLQTNGEEQ</sequence>
<dbReference type="PANTHER" id="PTHR21022">
    <property type="entry name" value="PREPHENATE DEHYDRATASE P PROTEIN"/>
    <property type="match status" value="1"/>
</dbReference>
<evidence type="ECO:0000256" key="5">
    <source>
        <dbReference type="ARBA" id="ARBA00023222"/>
    </source>
</evidence>
<reference evidence="9 10" key="1">
    <citation type="submission" date="2023-08" db="EMBL/GenBank/DDBJ databases">
        <title>Black Yeasts Isolated from many extreme environments.</title>
        <authorList>
            <person name="Coleine C."/>
            <person name="Stajich J.E."/>
            <person name="Selbmann L."/>
        </authorList>
    </citation>
    <scope>NUCLEOTIDE SEQUENCE [LARGE SCALE GENOMIC DNA]</scope>
    <source>
        <strain evidence="9 10">CCFEE 5792</strain>
    </source>
</reference>
<dbReference type="InterPro" id="IPR002912">
    <property type="entry name" value="ACT_dom"/>
</dbReference>
<dbReference type="PANTHER" id="PTHR21022:SF19">
    <property type="entry name" value="PREPHENATE DEHYDRATASE-RELATED"/>
    <property type="match status" value="1"/>
</dbReference>
<dbReference type="EMBL" id="JAVRRD010000003">
    <property type="protein sequence ID" value="KAK5061402.1"/>
    <property type="molecule type" value="Genomic_DNA"/>
</dbReference>
<dbReference type="AlphaFoldDB" id="A0AAV9NLW4"/>
<dbReference type="Pfam" id="PF01842">
    <property type="entry name" value="ACT"/>
    <property type="match status" value="1"/>
</dbReference>
<comment type="pathway">
    <text evidence="1">Amino-acid biosynthesis; L-phenylalanine biosynthesis; phenylpyruvate from prephenate: step 1/1.</text>
</comment>
<dbReference type="CDD" id="cd13532">
    <property type="entry name" value="PBP2_PDT_like"/>
    <property type="match status" value="1"/>
</dbReference>
<dbReference type="InterPro" id="IPR045865">
    <property type="entry name" value="ACT-like_dom_sf"/>
</dbReference>
<dbReference type="SUPFAM" id="SSF55021">
    <property type="entry name" value="ACT-like"/>
    <property type="match status" value="1"/>
</dbReference>
<evidence type="ECO:0000259" key="8">
    <source>
        <dbReference type="PROSITE" id="PS51671"/>
    </source>
</evidence>
<dbReference type="Gene3D" id="3.30.70.260">
    <property type="match status" value="1"/>
</dbReference>
<dbReference type="Pfam" id="PF00800">
    <property type="entry name" value="PDT"/>
    <property type="match status" value="1"/>
</dbReference>
<evidence type="ECO:0000256" key="4">
    <source>
        <dbReference type="ARBA" id="ARBA00023141"/>
    </source>
</evidence>
<evidence type="ECO:0000256" key="1">
    <source>
        <dbReference type="ARBA" id="ARBA00004741"/>
    </source>
</evidence>
<dbReference type="Gene3D" id="3.40.190.10">
    <property type="entry name" value="Periplasmic binding protein-like II"/>
    <property type="match status" value="2"/>
</dbReference>
<organism evidence="9 10">
    <name type="scientific">Exophiala bonariae</name>
    <dbReference type="NCBI Taxonomy" id="1690606"/>
    <lineage>
        <taxon>Eukaryota</taxon>
        <taxon>Fungi</taxon>
        <taxon>Dikarya</taxon>
        <taxon>Ascomycota</taxon>
        <taxon>Pezizomycotina</taxon>
        <taxon>Eurotiomycetes</taxon>
        <taxon>Chaetothyriomycetidae</taxon>
        <taxon>Chaetothyriales</taxon>
        <taxon>Herpotrichiellaceae</taxon>
        <taxon>Exophiala</taxon>
    </lineage>
</organism>
<keyword evidence="4" id="KW-0057">Aromatic amino acid biosynthesis</keyword>
<protein>
    <recommendedName>
        <fullName evidence="2">prephenate dehydratase</fullName>
        <ecNumber evidence="2">4.2.1.51</ecNumber>
    </recommendedName>
</protein>
<dbReference type="CDD" id="cd04905">
    <property type="entry name" value="ACT_CM-PDT"/>
    <property type="match status" value="1"/>
</dbReference>
<dbReference type="Proteomes" id="UP001358417">
    <property type="component" value="Unassembled WGS sequence"/>
</dbReference>
<feature type="domain" description="Prephenate dehydratase" evidence="7">
    <location>
        <begin position="8"/>
        <end position="269"/>
    </location>
</feature>
<gene>
    <name evidence="9" type="ORF">LTR84_007944</name>
</gene>
<proteinExistence type="predicted"/>
<dbReference type="EC" id="4.2.1.51" evidence="2"/>
<feature type="domain" description="ACT" evidence="8">
    <location>
        <begin position="313"/>
        <end position="393"/>
    </location>
</feature>
<dbReference type="InterPro" id="IPR001086">
    <property type="entry name" value="Preph_deHydtase"/>
</dbReference>
<dbReference type="GeneID" id="89976109"/>
<dbReference type="RefSeq" id="XP_064710499.1">
    <property type="nucleotide sequence ID" value="XM_064851496.1"/>
</dbReference>
<dbReference type="PROSITE" id="PS51671">
    <property type="entry name" value="ACT"/>
    <property type="match status" value="1"/>
</dbReference>
<dbReference type="GO" id="GO:0004664">
    <property type="term" value="F:prephenate dehydratase activity"/>
    <property type="evidence" value="ECO:0007669"/>
    <property type="project" value="UniProtKB-EC"/>
</dbReference>
<evidence type="ECO:0000313" key="9">
    <source>
        <dbReference type="EMBL" id="KAK5061402.1"/>
    </source>
</evidence>
<evidence type="ECO:0000256" key="6">
    <source>
        <dbReference type="ARBA" id="ARBA00023239"/>
    </source>
</evidence>
<dbReference type="InterPro" id="IPR008242">
    <property type="entry name" value="Chor_mutase/pphenate_deHydtase"/>
</dbReference>
<accession>A0AAV9NLW4</accession>
<dbReference type="PROSITE" id="PS51171">
    <property type="entry name" value="PREPHENATE_DEHYDR_3"/>
    <property type="match status" value="1"/>
</dbReference>
<keyword evidence="5" id="KW-0584">Phenylalanine biosynthesis</keyword>
<dbReference type="PIRSF" id="PIRSF001500">
    <property type="entry name" value="Chor_mut_pdt_Ppr"/>
    <property type="match status" value="1"/>
</dbReference>
<comment type="caution">
    <text evidence="9">The sequence shown here is derived from an EMBL/GenBank/DDBJ whole genome shotgun (WGS) entry which is preliminary data.</text>
</comment>
<dbReference type="SUPFAM" id="SSF53850">
    <property type="entry name" value="Periplasmic binding protein-like II"/>
    <property type="match status" value="1"/>
</dbReference>
<keyword evidence="3" id="KW-0028">Amino-acid biosynthesis</keyword>
<evidence type="ECO:0000313" key="10">
    <source>
        <dbReference type="Proteomes" id="UP001358417"/>
    </source>
</evidence>
<dbReference type="GO" id="GO:0009094">
    <property type="term" value="P:L-phenylalanine biosynthetic process"/>
    <property type="evidence" value="ECO:0007669"/>
    <property type="project" value="UniProtKB-KW"/>
</dbReference>
<dbReference type="GO" id="GO:0005737">
    <property type="term" value="C:cytoplasm"/>
    <property type="evidence" value="ECO:0007669"/>
    <property type="project" value="TreeGrafter"/>
</dbReference>
<name>A0AAV9NLW4_9EURO</name>
<evidence type="ECO:0000259" key="7">
    <source>
        <dbReference type="PROSITE" id="PS51171"/>
    </source>
</evidence>
<keyword evidence="10" id="KW-1185">Reference proteome</keyword>